<feature type="chain" id="PRO_5035772101" evidence="3">
    <location>
        <begin position="19"/>
        <end position="397"/>
    </location>
</feature>
<organism evidence="4 5">
    <name type="scientific">Mytilus edulis</name>
    <name type="common">Blue mussel</name>
    <dbReference type="NCBI Taxonomy" id="6550"/>
    <lineage>
        <taxon>Eukaryota</taxon>
        <taxon>Metazoa</taxon>
        <taxon>Spiralia</taxon>
        <taxon>Lophotrochozoa</taxon>
        <taxon>Mollusca</taxon>
        <taxon>Bivalvia</taxon>
        <taxon>Autobranchia</taxon>
        <taxon>Pteriomorphia</taxon>
        <taxon>Mytilida</taxon>
        <taxon>Mytiloidea</taxon>
        <taxon>Mytilidae</taxon>
        <taxon>Mytilinae</taxon>
        <taxon>Mytilus</taxon>
    </lineage>
</organism>
<keyword evidence="2" id="KW-0677">Repeat</keyword>
<dbReference type="Gene3D" id="3.80.10.10">
    <property type="entry name" value="Ribonuclease Inhibitor"/>
    <property type="match status" value="2"/>
</dbReference>
<comment type="caution">
    <text evidence="4">The sequence shown here is derived from an EMBL/GenBank/DDBJ whole genome shotgun (WGS) entry which is preliminary data.</text>
</comment>
<gene>
    <name evidence="4" type="ORF">MEDL_11185</name>
</gene>
<dbReference type="GO" id="GO:0005615">
    <property type="term" value="C:extracellular space"/>
    <property type="evidence" value="ECO:0007669"/>
    <property type="project" value="TreeGrafter"/>
</dbReference>
<feature type="signal peptide" evidence="3">
    <location>
        <begin position="1"/>
        <end position="18"/>
    </location>
</feature>
<dbReference type="InterPro" id="IPR050333">
    <property type="entry name" value="SLRP"/>
</dbReference>
<dbReference type="SMART" id="SM00369">
    <property type="entry name" value="LRR_TYP"/>
    <property type="match status" value="4"/>
</dbReference>
<name>A0A8S3QHU4_MYTED</name>
<dbReference type="SUPFAM" id="SSF52047">
    <property type="entry name" value="RNI-like"/>
    <property type="match status" value="1"/>
</dbReference>
<dbReference type="InterPro" id="IPR001611">
    <property type="entry name" value="Leu-rich_rpt"/>
</dbReference>
<evidence type="ECO:0000313" key="4">
    <source>
        <dbReference type="EMBL" id="CAG2196291.1"/>
    </source>
</evidence>
<dbReference type="PANTHER" id="PTHR45712:SF1">
    <property type="entry name" value="NEPHROCAN"/>
    <property type="match status" value="1"/>
</dbReference>
<dbReference type="PROSITE" id="PS51450">
    <property type="entry name" value="LRR"/>
    <property type="match status" value="1"/>
</dbReference>
<dbReference type="EMBL" id="CAJPWZ010000551">
    <property type="protein sequence ID" value="CAG2196291.1"/>
    <property type="molecule type" value="Genomic_DNA"/>
</dbReference>
<dbReference type="PANTHER" id="PTHR45712">
    <property type="entry name" value="AGAP008170-PA"/>
    <property type="match status" value="1"/>
</dbReference>
<dbReference type="Proteomes" id="UP000683360">
    <property type="component" value="Unassembled WGS sequence"/>
</dbReference>
<dbReference type="OrthoDB" id="1687175at2759"/>
<dbReference type="Pfam" id="PF13855">
    <property type="entry name" value="LRR_8"/>
    <property type="match status" value="1"/>
</dbReference>
<evidence type="ECO:0000256" key="1">
    <source>
        <dbReference type="ARBA" id="ARBA00022614"/>
    </source>
</evidence>
<proteinExistence type="predicted"/>
<accession>A0A8S3QHU4</accession>
<keyword evidence="5" id="KW-1185">Reference proteome</keyword>
<dbReference type="AlphaFoldDB" id="A0A8S3QHU4"/>
<protein>
    <submittedName>
        <fullName evidence="4">Uncharacterized protein</fullName>
    </submittedName>
</protein>
<keyword evidence="1" id="KW-0433">Leucine-rich repeat</keyword>
<keyword evidence="3" id="KW-0732">Signal</keyword>
<evidence type="ECO:0000256" key="3">
    <source>
        <dbReference type="SAM" id="SignalP"/>
    </source>
</evidence>
<sequence length="397" mass="45474">MAFLIASLICVLLFHGLAQETNGSELPTQCTGRTSMFCYPVIPSFIQIYGWNLSNVERLYLYDVYGLKWSLQTLPSGLFNWATNVQYLYMSDVGLENLNCDIFQPLRNSLNTIEMQRNLFREFPSCALKNMNHLKSIDFSYQNIESVIINDIELDSLSKIEMRQNKIISFSISNINNNNDITIVLDNNKISYLNISGVNCIKHLQVIENQLAEINHDIFHNSHATLVYLELSYNALNDDVWNVLEGVTSLETLKLKQNRLQTVSPSVITRLSKLVHLDLSHNYIKLLTDVLLRSGKMKTVLFNSNKLVNFPPNLIHDKITFRDSYHCTLDISNNMLNNIQLNMPSTSARLTLNLGQNELTTIQFNTNDREIESLNISSNRLVTLPETLLKAKPLHHF</sequence>
<dbReference type="InterPro" id="IPR032675">
    <property type="entry name" value="LRR_dom_sf"/>
</dbReference>
<evidence type="ECO:0000256" key="2">
    <source>
        <dbReference type="ARBA" id="ARBA00022737"/>
    </source>
</evidence>
<evidence type="ECO:0000313" key="5">
    <source>
        <dbReference type="Proteomes" id="UP000683360"/>
    </source>
</evidence>
<dbReference type="InterPro" id="IPR003591">
    <property type="entry name" value="Leu-rich_rpt_typical-subtyp"/>
</dbReference>
<reference evidence="4" key="1">
    <citation type="submission" date="2021-03" db="EMBL/GenBank/DDBJ databases">
        <authorList>
            <person name="Bekaert M."/>
        </authorList>
    </citation>
    <scope>NUCLEOTIDE SEQUENCE</scope>
</reference>